<evidence type="ECO:0000313" key="4">
    <source>
        <dbReference type="Proteomes" id="UP000050969"/>
    </source>
</evidence>
<accession>A0A0R2MTB5</accession>
<keyword evidence="4" id="KW-1185">Reference proteome</keyword>
<comment type="caution">
    <text evidence="3">The sequence shown here is derived from an EMBL/GenBank/DDBJ whole genome shotgun (WGS) entry which is preliminary data.</text>
</comment>
<dbReference type="Proteomes" id="UP000050969">
    <property type="component" value="Unassembled WGS sequence"/>
</dbReference>
<dbReference type="Gene3D" id="3.40.50.300">
    <property type="entry name" value="P-loop containing nucleotide triphosphate hydrolases"/>
    <property type="match status" value="1"/>
</dbReference>
<sequence>MESADRESKVIQDNSLYINPDNVLGYEGNVQVPGIDTTYNGKLMQQQIQDKRTYFLNGPWGSGKTSLLNETRKAFQNKKFIMVNLWEETDNQTVLELIAKKLHPVLYRIGWIVALIVVGGYAWAAQYYVAKPKQNLFITWGVIGLLVAGTVLNRFQIKKDSLYFWLVKLRCGQENKILIFDDFDRVSPEQQKDAYKVFNNLKGKFPIVFVGDKNKIDLGNDTYMQKIIDVTLEMPYSMQPTSIWHEYYAVLGTVLPNWTPAAQNLETICIEEFRTLRDRERFNDEVNFVFFHNAKVGKVRTDTQLYIIYVFLFHPDVYQLLLSGFDFNKDNKKLSDLNPTLRQNFRKVLAQNGDMAPKPYHQDPQAYLIFEKSGSLSQLEYLNKLGKEIPIESIFEQSTLESRPYFQAYIVEGYVDLPSEIQTKLIKTVVELWPQENKYPGIYNLILRQSSIFEKNSQESARSWFNKLAETGLEVSKYGQFLLEGKIVKFETLYEYVMQAKLMPKNFDKKTIQAFEEPQVMILMFIAHWSQKGSPKKSITYWNEREWDVVKELDSKRYLELFEQDGLIDIGRPGFRADQRIEDIVTIRIIDMTKTAKNRIEPRLKQIAKEMNAEYIEAPDYEFS</sequence>
<gene>
    <name evidence="3" type="ORF">IV56_GL002288</name>
</gene>
<evidence type="ECO:0000313" key="3">
    <source>
        <dbReference type="EMBL" id="KRO15520.1"/>
    </source>
</evidence>
<dbReference type="PATRIC" id="fig|1293598.4.peg.2390"/>
<dbReference type="InterPro" id="IPR027417">
    <property type="entry name" value="P-loop_NTPase"/>
</dbReference>
<dbReference type="EMBL" id="JQCE01000064">
    <property type="protein sequence ID" value="KRO15520.1"/>
    <property type="molecule type" value="Genomic_DNA"/>
</dbReference>
<dbReference type="Pfam" id="PF07693">
    <property type="entry name" value="KAP_NTPase"/>
    <property type="match status" value="1"/>
</dbReference>
<organism evidence="3 4">
    <name type="scientific">Lacticaseibacillus saniviri JCM 17471 = DSM 24301</name>
    <dbReference type="NCBI Taxonomy" id="1293598"/>
    <lineage>
        <taxon>Bacteria</taxon>
        <taxon>Bacillati</taxon>
        <taxon>Bacillota</taxon>
        <taxon>Bacilli</taxon>
        <taxon>Lactobacillales</taxon>
        <taxon>Lactobacillaceae</taxon>
        <taxon>Lacticaseibacillus</taxon>
    </lineage>
</organism>
<name>A0A0R2MTB5_9LACO</name>
<dbReference type="RefSeq" id="WP_056993277.1">
    <property type="nucleotide sequence ID" value="NZ_JQCE01000064.1"/>
</dbReference>
<feature type="transmembrane region" description="Helical" evidence="1">
    <location>
        <begin position="136"/>
        <end position="155"/>
    </location>
</feature>
<dbReference type="InterPro" id="IPR011646">
    <property type="entry name" value="KAP_P-loop"/>
</dbReference>
<feature type="domain" description="KAP NTPase" evidence="2">
    <location>
        <begin position="42"/>
        <end position="235"/>
    </location>
</feature>
<dbReference type="SUPFAM" id="SSF52540">
    <property type="entry name" value="P-loop containing nucleoside triphosphate hydrolases"/>
    <property type="match status" value="1"/>
</dbReference>
<feature type="transmembrane region" description="Helical" evidence="1">
    <location>
        <begin position="105"/>
        <end position="124"/>
    </location>
</feature>
<keyword evidence="1" id="KW-0472">Membrane</keyword>
<evidence type="ECO:0000259" key="2">
    <source>
        <dbReference type="Pfam" id="PF07693"/>
    </source>
</evidence>
<dbReference type="AlphaFoldDB" id="A0A0R2MTB5"/>
<keyword evidence="1" id="KW-0812">Transmembrane</keyword>
<keyword evidence="1" id="KW-1133">Transmembrane helix</keyword>
<proteinExistence type="predicted"/>
<reference evidence="3 4" key="1">
    <citation type="journal article" date="2015" name="Genome Announc.">
        <title>Expanding the biotechnology potential of lactobacilli through comparative genomics of 213 strains and associated genera.</title>
        <authorList>
            <person name="Sun Z."/>
            <person name="Harris H.M."/>
            <person name="McCann A."/>
            <person name="Guo C."/>
            <person name="Argimon S."/>
            <person name="Zhang W."/>
            <person name="Yang X."/>
            <person name="Jeffery I.B."/>
            <person name="Cooney J.C."/>
            <person name="Kagawa T.F."/>
            <person name="Liu W."/>
            <person name="Song Y."/>
            <person name="Salvetti E."/>
            <person name="Wrobel A."/>
            <person name="Rasinkangas P."/>
            <person name="Parkhill J."/>
            <person name="Rea M.C."/>
            <person name="O'Sullivan O."/>
            <person name="Ritari J."/>
            <person name="Douillard F.P."/>
            <person name="Paul Ross R."/>
            <person name="Yang R."/>
            <person name="Briner A.E."/>
            <person name="Felis G.E."/>
            <person name="de Vos W.M."/>
            <person name="Barrangou R."/>
            <person name="Klaenhammer T.R."/>
            <person name="Caufield P.W."/>
            <person name="Cui Y."/>
            <person name="Zhang H."/>
            <person name="O'Toole P.W."/>
        </authorList>
    </citation>
    <scope>NUCLEOTIDE SEQUENCE [LARGE SCALE GENOMIC DNA]</scope>
    <source>
        <strain evidence="3 4">DSM 24301</strain>
    </source>
</reference>
<protein>
    <recommendedName>
        <fullName evidence="2">KAP NTPase domain-containing protein</fullName>
    </recommendedName>
</protein>
<evidence type="ECO:0000256" key="1">
    <source>
        <dbReference type="SAM" id="Phobius"/>
    </source>
</evidence>